<sequence>MPTEEHLIHGADFTFRSLPNGKDSLILEVAGRPRLHCGRVRCAEFSELGALSRKFRLHGSIDNLTASFETLSVIPFGCEYEVERDLEAVDGFATATVDIRAVNHGKVGNLALEDLEFDGPWNKLEFLVWGEEQFRTVEPAADEQEFHHSPETLVMIRLTADDGVRVEFATGSDLWRHRSGFRTPGASGEFVLSGSRDKIVFRRQILTYEAEAEIEKRPWRFQTVFAWSVPGREADSEAGVRSINLASASIAESGRRIGCGGKVLPELCLASAPARKFFRTQVRQASSPLRFEHANFGLCMSAAHLERPNKKELEHLDLEDWIAFYVWGNRQLLKNGHWLTMHCDCGQFADSVSAANLARRPRPLPDSE</sequence>
<reference evidence="2 3" key="1">
    <citation type="submission" date="2018-04" db="EMBL/GenBank/DDBJ databases">
        <title>Genomic Encyclopedia of Type Strains, Phase IV (KMG-IV): sequencing the most valuable type-strain genomes for metagenomic binning, comparative biology and taxonomic classification.</title>
        <authorList>
            <person name="Goeker M."/>
        </authorList>
    </citation>
    <scope>NUCLEOTIDE SEQUENCE [LARGE SCALE GENOMIC DNA]</scope>
    <source>
        <strain evidence="2 3">DSM 14823</strain>
    </source>
</reference>
<gene>
    <name evidence="2" type="ORF">C8D82_11630</name>
    <name evidence="1" type="ORF">HF882_11420</name>
</gene>
<keyword evidence="3" id="KW-1185">Reference proteome</keyword>
<dbReference type="EMBL" id="JABAEW010000020">
    <property type="protein sequence ID" value="NMD87194.1"/>
    <property type="molecule type" value="Genomic_DNA"/>
</dbReference>
<reference evidence="1 4" key="2">
    <citation type="submission" date="2020-04" db="EMBL/GenBank/DDBJ databases">
        <authorList>
            <person name="Hitch T.C.A."/>
            <person name="Wylensek D."/>
            <person name="Clavel T."/>
        </authorList>
    </citation>
    <scope>NUCLEOTIDE SEQUENCE [LARGE SCALE GENOMIC DNA]</scope>
    <source>
        <strain evidence="1 4">COR2-253-APC-1A</strain>
    </source>
</reference>
<dbReference type="AlphaFoldDB" id="A0A2U1AVV9"/>
<dbReference type="Proteomes" id="UP000245959">
    <property type="component" value="Unassembled WGS sequence"/>
</dbReference>
<evidence type="ECO:0000313" key="3">
    <source>
        <dbReference type="Proteomes" id="UP000245959"/>
    </source>
</evidence>
<organism evidence="2 3">
    <name type="scientific">Victivallis vadensis</name>
    <dbReference type="NCBI Taxonomy" id="172901"/>
    <lineage>
        <taxon>Bacteria</taxon>
        <taxon>Pseudomonadati</taxon>
        <taxon>Lentisphaerota</taxon>
        <taxon>Lentisphaeria</taxon>
        <taxon>Victivallales</taxon>
        <taxon>Victivallaceae</taxon>
        <taxon>Victivallis</taxon>
    </lineage>
</organism>
<comment type="caution">
    <text evidence="2">The sequence shown here is derived from an EMBL/GenBank/DDBJ whole genome shotgun (WGS) entry which is preliminary data.</text>
</comment>
<dbReference type="GeneID" id="78295582"/>
<name>A0A2U1AVV9_9BACT</name>
<evidence type="ECO:0000313" key="2">
    <source>
        <dbReference type="EMBL" id="PVY40579.1"/>
    </source>
</evidence>
<protein>
    <submittedName>
        <fullName evidence="2">Uncharacterized protein</fullName>
    </submittedName>
</protein>
<evidence type="ECO:0000313" key="4">
    <source>
        <dbReference type="Proteomes" id="UP000576225"/>
    </source>
</evidence>
<dbReference type="OrthoDB" id="9961062at2"/>
<proteinExistence type="predicted"/>
<accession>A0A2U1AVV9</accession>
<dbReference type="Proteomes" id="UP000576225">
    <property type="component" value="Unassembled WGS sequence"/>
</dbReference>
<dbReference type="EMBL" id="QEKH01000016">
    <property type="protein sequence ID" value="PVY40579.1"/>
    <property type="molecule type" value="Genomic_DNA"/>
</dbReference>
<dbReference type="RefSeq" id="WP_116884284.1">
    <property type="nucleotide sequence ID" value="NZ_CABMMC010000180.1"/>
</dbReference>
<evidence type="ECO:0000313" key="1">
    <source>
        <dbReference type="EMBL" id="NMD87194.1"/>
    </source>
</evidence>